<protein>
    <submittedName>
        <fullName evidence="1">Uncharacterized protein</fullName>
    </submittedName>
</protein>
<dbReference type="AlphaFoldDB" id="A0A9Q3F3B5"/>
<name>A0A9Q3F3B5_9BASI</name>
<keyword evidence="2" id="KW-1185">Reference proteome</keyword>
<proteinExistence type="predicted"/>
<sequence length="200" mass="21855">MEQANVTTTKNDPPPLVLRKFQPGANWPHHIFMSNLAPSGALWHFGHITISWPFMASGHILPSLASLADFHIPNPQASTLFFGPGGVLGPLALIIGSGPTLFIRGSLAFLGHLGPLRPLWSVGHLGPFWPNPMRPKGAARWVPNHNWDHLSQSWPQIPSNPKMAIRPLGPIFGQEPPWTIFHPMASGIHQISSVQSFPSP</sequence>
<dbReference type="Proteomes" id="UP000765509">
    <property type="component" value="Unassembled WGS sequence"/>
</dbReference>
<evidence type="ECO:0000313" key="1">
    <source>
        <dbReference type="EMBL" id="MBW0533056.1"/>
    </source>
</evidence>
<gene>
    <name evidence="1" type="ORF">O181_072771</name>
</gene>
<accession>A0A9Q3F3B5</accession>
<organism evidence="1 2">
    <name type="scientific">Austropuccinia psidii MF-1</name>
    <dbReference type="NCBI Taxonomy" id="1389203"/>
    <lineage>
        <taxon>Eukaryota</taxon>
        <taxon>Fungi</taxon>
        <taxon>Dikarya</taxon>
        <taxon>Basidiomycota</taxon>
        <taxon>Pucciniomycotina</taxon>
        <taxon>Pucciniomycetes</taxon>
        <taxon>Pucciniales</taxon>
        <taxon>Sphaerophragmiaceae</taxon>
        <taxon>Austropuccinia</taxon>
    </lineage>
</organism>
<reference evidence="1" key="1">
    <citation type="submission" date="2021-03" db="EMBL/GenBank/DDBJ databases">
        <title>Draft genome sequence of rust myrtle Austropuccinia psidii MF-1, a brazilian biotype.</title>
        <authorList>
            <person name="Quecine M.C."/>
            <person name="Pachon D.M.R."/>
            <person name="Bonatelli M.L."/>
            <person name="Correr F.H."/>
            <person name="Franceschini L.M."/>
            <person name="Leite T.F."/>
            <person name="Margarido G.R.A."/>
            <person name="Almeida C.A."/>
            <person name="Ferrarezi J.A."/>
            <person name="Labate C.A."/>
        </authorList>
    </citation>
    <scope>NUCLEOTIDE SEQUENCE</scope>
    <source>
        <strain evidence="1">MF-1</strain>
    </source>
</reference>
<dbReference type="EMBL" id="AVOT02038229">
    <property type="protein sequence ID" value="MBW0533056.1"/>
    <property type="molecule type" value="Genomic_DNA"/>
</dbReference>
<evidence type="ECO:0000313" key="2">
    <source>
        <dbReference type="Proteomes" id="UP000765509"/>
    </source>
</evidence>
<comment type="caution">
    <text evidence="1">The sequence shown here is derived from an EMBL/GenBank/DDBJ whole genome shotgun (WGS) entry which is preliminary data.</text>
</comment>